<evidence type="ECO:0008006" key="5">
    <source>
        <dbReference type="Google" id="ProtNLM"/>
    </source>
</evidence>
<protein>
    <recommendedName>
        <fullName evidence="5">DUF3040 domain-containing protein</fullName>
    </recommendedName>
</protein>
<dbReference type="EMBL" id="LQZG01000003">
    <property type="protein sequence ID" value="OAB86914.1"/>
    <property type="molecule type" value="Genomic_DNA"/>
</dbReference>
<evidence type="ECO:0000256" key="1">
    <source>
        <dbReference type="SAM" id="MobiDB-lite"/>
    </source>
</evidence>
<dbReference type="RefSeq" id="WP_068275349.1">
    <property type="nucleotide sequence ID" value="NZ_LQZG01000003.1"/>
</dbReference>
<dbReference type="STRING" id="262209.AWH69_10925"/>
<proteinExistence type="predicted"/>
<keyword evidence="2" id="KW-1133">Transmembrane helix</keyword>
<keyword evidence="4" id="KW-1185">Reference proteome</keyword>
<evidence type="ECO:0000256" key="2">
    <source>
        <dbReference type="SAM" id="Phobius"/>
    </source>
</evidence>
<sequence length="155" mass="16494">MALSEREQQMLEEMEQALYAEDPRFATSMKGGPLGGDLRRRRIIGAVGVLAGLGLVLLGVSTSVWVGVVGFVVIVASLAVALAPRREGGLQAVQADGSLGAPRKPGGRVPRGARTGRPAKGAARPGRAARPQKSGTFMQRLEQRWEQRRHGGGRY</sequence>
<evidence type="ECO:0000313" key="3">
    <source>
        <dbReference type="EMBL" id="OAB86914.1"/>
    </source>
</evidence>
<dbReference type="Pfam" id="PF11239">
    <property type="entry name" value="DUF3040"/>
    <property type="match status" value="1"/>
</dbReference>
<accession>A0A176QB91</accession>
<dbReference type="InterPro" id="IPR021401">
    <property type="entry name" value="DUF3040"/>
</dbReference>
<gene>
    <name evidence="3" type="ORF">AWH69_10925</name>
</gene>
<feature type="transmembrane region" description="Helical" evidence="2">
    <location>
        <begin position="65"/>
        <end position="83"/>
    </location>
</feature>
<feature type="region of interest" description="Disordered" evidence="1">
    <location>
        <begin position="92"/>
        <end position="139"/>
    </location>
</feature>
<dbReference type="Proteomes" id="UP000076976">
    <property type="component" value="Unassembled WGS sequence"/>
</dbReference>
<name>A0A176QB91_9MICO</name>
<evidence type="ECO:0000313" key="4">
    <source>
        <dbReference type="Proteomes" id="UP000076976"/>
    </source>
</evidence>
<comment type="caution">
    <text evidence="3">The sequence shown here is derived from an EMBL/GenBank/DDBJ whole genome shotgun (WGS) entry which is preliminary data.</text>
</comment>
<feature type="compositionally biased region" description="Low complexity" evidence="1">
    <location>
        <begin position="110"/>
        <end position="131"/>
    </location>
</feature>
<dbReference type="AlphaFoldDB" id="A0A176QB91"/>
<reference evidence="3 4" key="1">
    <citation type="submission" date="2016-01" db="EMBL/GenBank/DDBJ databases">
        <title>Janibacter melonis strain CD11_4 genome sequencing and assembly.</title>
        <authorList>
            <person name="Nair G.R."/>
            <person name="Kaur G."/>
            <person name="Chander A.M."/>
            <person name="Mayilraj S."/>
        </authorList>
    </citation>
    <scope>NUCLEOTIDE SEQUENCE [LARGE SCALE GENOMIC DNA]</scope>
    <source>
        <strain evidence="3 4">CD11-4</strain>
    </source>
</reference>
<organism evidence="3 4">
    <name type="scientific">Janibacter melonis</name>
    <dbReference type="NCBI Taxonomy" id="262209"/>
    <lineage>
        <taxon>Bacteria</taxon>
        <taxon>Bacillati</taxon>
        <taxon>Actinomycetota</taxon>
        <taxon>Actinomycetes</taxon>
        <taxon>Micrococcales</taxon>
        <taxon>Intrasporangiaceae</taxon>
        <taxon>Janibacter</taxon>
    </lineage>
</organism>
<keyword evidence="2" id="KW-0812">Transmembrane</keyword>
<keyword evidence="2" id="KW-0472">Membrane</keyword>
<feature type="transmembrane region" description="Helical" evidence="2">
    <location>
        <begin position="43"/>
        <end position="59"/>
    </location>
</feature>